<reference evidence="1 2" key="1">
    <citation type="journal article" date="2019" name="Nat. Med.">
        <title>A library of human gut bacterial isolates paired with longitudinal multiomics data enables mechanistic microbiome research.</title>
        <authorList>
            <person name="Poyet M."/>
            <person name="Groussin M."/>
            <person name="Gibbons S.M."/>
            <person name="Avila-Pacheco J."/>
            <person name="Jiang X."/>
            <person name="Kearney S.M."/>
            <person name="Perrotta A.R."/>
            <person name="Berdy B."/>
            <person name="Zhao S."/>
            <person name="Lieberman T.D."/>
            <person name="Swanson P.K."/>
            <person name="Smith M."/>
            <person name="Roesemann S."/>
            <person name="Alexander J.E."/>
            <person name="Rich S.A."/>
            <person name="Livny J."/>
            <person name="Vlamakis H."/>
            <person name="Clish C."/>
            <person name="Bullock K."/>
            <person name="Deik A."/>
            <person name="Scott J."/>
            <person name="Pierce K.A."/>
            <person name="Xavier R.J."/>
            <person name="Alm E.J."/>
        </authorList>
    </citation>
    <scope>NUCLEOTIDE SEQUENCE [LARGE SCALE GENOMIC DNA]</scope>
    <source>
        <strain evidence="1 2">BIOML-A5</strain>
    </source>
</reference>
<dbReference type="RefSeq" id="WP_151871282.1">
    <property type="nucleotide sequence ID" value="NZ_WCTL01000009.1"/>
</dbReference>
<gene>
    <name evidence="1" type="ORF">GAP47_11785</name>
</gene>
<comment type="caution">
    <text evidence="1">The sequence shown here is derived from an EMBL/GenBank/DDBJ whole genome shotgun (WGS) entry which is preliminary data.</text>
</comment>
<evidence type="ECO:0008006" key="3">
    <source>
        <dbReference type="Google" id="ProtNLM"/>
    </source>
</evidence>
<protein>
    <recommendedName>
        <fullName evidence="3">Prophage tail endopeptidase domain-containing protein</fullName>
    </recommendedName>
</protein>
<accession>A0A7J5HY01</accession>
<name>A0A7J5HY01_BACUN</name>
<dbReference type="Proteomes" id="UP000462376">
    <property type="component" value="Unassembled WGS sequence"/>
</dbReference>
<evidence type="ECO:0000313" key="1">
    <source>
        <dbReference type="EMBL" id="KAB4236123.1"/>
    </source>
</evidence>
<proteinExistence type="predicted"/>
<evidence type="ECO:0000313" key="2">
    <source>
        <dbReference type="Proteomes" id="UP000462376"/>
    </source>
</evidence>
<dbReference type="EMBL" id="WCTL01000009">
    <property type="protein sequence ID" value="KAB4236123.1"/>
    <property type="molecule type" value="Genomic_DNA"/>
</dbReference>
<sequence length="1220" mass="134804">MIIYNNAGSKVLEIEVDDNSYRNRAVMGDNSLTLYYSLPEHVEIPVGSYCEFQGETFTLKRPENFKMKHKRLFEYTVLFDPPEANAKVWKFRNPVDGRLKFSLTAKPHEHLQMFVDNMNRRDKGWMVGECIDGVETLIAYDHDFCIDALTRMASTFKTEYEFTGKRVSLRKIEYNKSNPLPLSYGCGNGFKPGVGRSNTGDNPPTEILFVQGGTDNIDPSKYGSSELLLPKNQTLAYDGEHFEDEDGFIAKNARRYVVDEAGLSIRRDDKQLSSLAEDSLDCSEIYPKRVGTVNTVVVVDEKNNFYDIVDTSIPSSLNYEECLIEGETMTVVFQTGMLAGREFEVKYYHNAVKGKAARRFEIVPADIDGQTMPNTTFAPKSGDKYAVFKCMLPTAYICDNATKTGASWDMFRAAVKCLFDNEDLKFTFTGELDGIWSKKDWVNIGGRIKLGGYIRFSDDQFQKDGVLVRITGIKDYINKPHSPVIELSNTTVSGSVSSTLNDLKSEEVIVDDLHRDAIQFTKRRFRDAKETISMLEEALLDNFTNSINPIAVQTMSMLVGDESLQFRFVNSKTNPVPVTHRIVYDNETKQLTAAAGIIQHMTLGINTVSASHKVSEYKFWDMTAYTSAVLDDGKKKYYLYAKVSKTAQTGVFTLSENAIKLEGVSGFYHLLVGVLNSEYNEERSFVTLYGFTEILPGRITTDRIVSTDGNTYFDLLKGIISGQIKFKSGSSGLYELDEWEAVNGLITQAQNTANAAVESAKNANTAVGDLNDYVDGAFADGIITEAEAKAIEKYINTVNNTKAAVEAAYNKLYTNAYLTGTAKTGLLNAKVTLMGSIENLISAINSAIADGRTTVTEKNNVDNKYATFNSAYADFNTAVEAANKAIQDTLKGYSDSVLNTANAAVESAKNAIAKDLGYTNFADLEKKAAANETIIVGGKINTTLINAELIVTAALLAKLVKVTELVAEHLTVTGSSKIAGFSVSGNGLTNTPFNNDAYVIFRNDAHKCFAGIGGNVLPTSSGLRAVARFENEDTSDWWGLNRNIATLFSAKNGRYNHAFLGSGNGNLDGWIGGYKYSKYNLTSANTIYSGYSNLKDNNRWVIYSSVDNSGITLPKLSEVRDALSIGSSTKFCVEFTIIADLDSRVFDIYGRNSKKSSDNTYPWNTSEYPNLVHWDNDHWDSLAMGAGDSLTVLLIYDSSKGGSKGGYPLTYTARIINRQN</sequence>
<dbReference type="AlphaFoldDB" id="A0A7J5HY01"/>
<organism evidence="1 2">
    <name type="scientific">Bacteroides uniformis</name>
    <dbReference type="NCBI Taxonomy" id="820"/>
    <lineage>
        <taxon>Bacteria</taxon>
        <taxon>Pseudomonadati</taxon>
        <taxon>Bacteroidota</taxon>
        <taxon>Bacteroidia</taxon>
        <taxon>Bacteroidales</taxon>
        <taxon>Bacteroidaceae</taxon>
        <taxon>Bacteroides</taxon>
    </lineage>
</organism>